<evidence type="ECO:0000256" key="1">
    <source>
        <dbReference type="SAM" id="MobiDB-lite"/>
    </source>
</evidence>
<evidence type="ECO:0000259" key="2">
    <source>
        <dbReference type="Pfam" id="PF12825"/>
    </source>
</evidence>
<reference evidence="4 5" key="1">
    <citation type="journal article" date="2018" name="Mycol. Prog.">
        <title>Coniella lustricola, a new species from submerged detritus.</title>
        <authorList>
            <person name="Raudabaugh D.B."/>
            <person name="Iturriaga T."/>
            <person name="Carver A."/>
            <person name="Mondo S."/>
            <person name="Pangilinan J."/>
            <person name="Lipzen A."/>
            <person name="He G."/>
            <person name="Amirebrahimi M."/>
            <person name="Grigoriev I.V."/>
            <person name="Miller A.N."/>
        </authorList>
    </citation>
    <scope>NUCLEOTIDE SEQUENCE [LARGE SCALE GENOMIC DNA]</scope>
    <source>
        <strain evidence="4 5">B22-T-1</strain>
    </source>
</reference>
<dbReference type="OrthoDB" id="2117459at2759"/>
<evidence type="ECO:0000313" key="5">
    <source>
        <dbReference type="Proteomes" id="UP000241462"/>
    </source>
</evidence>
<dbReference type="EMBL" id="KZ678672">
    <property type="protein sequence ID" value="PSR77151.1"/>
    <property type="molecule type" value="Genomic_DNA"/>
</dbReference>
<dbReference type="Pfam" id="PF12828">
    <property type="entry name" value="PXB"/>
    <property type="match status" value="1"/>
</dbReference>
<gene>
    <name evidence="4" type="ORF">BD289DRAFT_160139</name>
</gene>
<feature type="domain" description="PX-associated" evidence="3">
    <location>
        <begin position="3"/>
        <end position="132"/>
    </location>
</feature>
<feature type="region of interest" description="Disordered" evidence="1">
    <location>
        <begin position="581"/>
        <end position="610"/>
    </location>
</feature>
<dbReference type="InterPro" id="IPR024554">
    <property type="entry name" value="LEC1-like_C"/>
</dbReference>
<feature type="domain" description="PX" evidence="2">
    <location>
        <begin position="179"/>
        <end position="376"/>
    </location>
</feature>
<dbReference type="AlphaFoldDB" id="A0A2T2ZUK6"/>
<accession>A0A2T2ZUK6</accession>
<dbReference type="InterPro" id="IPR024555">
    <property type="entry name" value="PX-associated"/>
</dbReference>
<evidence type="ECO:0000259" key="3">
    <source>
        <dbReference type="Pfam" id="PF12828"/>
    </source>
</evidence>
<dbReference type="InParanoid" id="A0A2T2ZUK6"/>
<dbReference type="Pfam" id="PF12825">
    <property type="entry name" value="DUF3818"/>
    <property type="match status" value="1"/>
</dbReference>
<proteinExistence type="predicted"/>
<feature type="compositionally biased region" description="Polar residues" evidence="1">
    <location>
        <begin position="594"/>
        <end position="608"/>
    </location>
</feature>
<name>A0A2T2ZUK6_9PEZI</name>
<organism evidence="4 5">
    <name type="scientific">Coniella lustricola</name>
    <dbReference type="NCBI Taxonomy" id="2025994"/>
    <lineage>
        <taxon>Eukaryota</taxon>
        <taxon>Fungi</taxon>
        <taxon>Dikarya</taxon>
        <taxon>Ascomycota</taxon>
        <taxon>Pezizomycotina</taxon>
        <taxon>Sordariomycetes</taxon>
        <taxon>Sordariomycetidae</taxon>
        <taxon>Diaporthales</taxon>
        <taxon>Schizoparmaceae</taxon>
        <taxon>Coniella</taxon>
    </lineage>
</organism>
<protein>
    <submittedName>
        <fullName evidence="4">PX-associated-domain-containing protein</fullName>
    </submittedName>
</protein>
<dbReference type="InterPro" id="IPR047168">
    <property type="entry name" value="LEC1-like"/>
</dbReference>
<feature type="compositionally biased region" description="Basic and acidic residues" evidence="1">
    <location>
        <begin position="581"/>
        <end position="592"/>
    </location>
</feature>
<keyword evidence="5" id="KW-1185">Reference proteome</keyword>
<dbReference type="PANTHER" id="PTHR47185:SF2">
    <property type="entry name" value="FUNGAL PROTEIN"/>
    <property type="match status" value="1"/>
</dbReference>
<sequence>MASTTLSPPQLQALFDILNHHESYHEVEGFKSSQSLRDFGYPLNSTPDFERGTSAVYQSRSTSPLVQLLVTRCLLTFPGMSDLPPDFWPYNVQSIITRLCEGNLSESYDKSRLGIRKTLATGGSVILEALTRGLLGGVPDRGDKISLKDRRYDMTQAAELQRAWDDCMQGLVYGDLADDMFDYFTKTADLEAHSAAVSAASEYAILHLASLLHHVFVLSGEGQYLLGLIEGVVKLIPFGSVRTVLRIGNAATMINGIIKLFLAKMSIGAMMNMIGLSAGDADGGMNMLQRILSLVMDWDAGDFRKQASKIESAKDAPSQQHLALLKEYLSLPIETQRAMRELSTATQKSIVAVILDASDPSLASSLTAAQHARCMEWLSAMLSVRDREQGIEVLCNSSPDHFTTAVRALVNAYEPFIRSIHASVDLSKHVTAAETFMADFIETAKPKVEKKQWFSMYSSKAPGEEVQPPSVEDFASLLQRNKGLLYAYCHAFAKGCPDLVELMRGWAKTSLAEFKQASGSTISDGAGAMNNRLQDLYSQVPAEVQQDVLKKLDEHSAYLSRLDDFSTSRMQCILHGLAGRDGKVEQKPEKSRVGRSTKTAPPTTQTRCAPSMSGPGVYILRWDALLDETLITPATVNGAVRYGKDVKGENGRPKSEDGKSSWDISAIIGEEGKQLPNAPDVGIVVQELGGKFRALVVDEVGKVEPTTDEKRGFVVQKTSVGLKNGLEALPATA</sequence>
<dbReference type="STRING" id="2025994.A0A2T2ZUK6"/>
<evidence type="ECO:0000313" key="4">
    <source>
        <dbReference type="EMBL" id="PSR77151.1"/>
    </source>
</evidence>
<dbReference type="Proteomes" id="UP000241462">
    <property type="component" value="Unassembled WGS sequence"/>
</dbReference>
<dbReference type="GO" id="GO:0035091">
    <property type="term" value="F:phosphatidylinositol binding"/>
    <property type="evidence" value="ECO:0007669"/>
    <property type="project" value="TreeGrafter"/>
</dbReference>
<dbReference type="PANTHER" id="PTHR47185">
    <property type="entry name" value="PX DOMAIN-CONTAINING PROTEIN YPR097W"/>
    <property type="match status" value="1"/>
</dbReference>